<keyword evidence="6 12" id="KW-0067">ATP-binding</keyword>
<evidence type="ECO:0000313" key="12">
    <source>
        <dbReference type="EMBL" id="HHE04880.1"/>
    </source>
</evidence>
<dbReference type="Gene3D" id="1.20.1560.10">
    <property type="entry name" value="ABC transporter type 1, transmembrane domain"/>
    <property type="match status" value="1"/>
</dbReference>
<dbReference type="SUPFAM" id="SSF90123">
    <property type="entry name" value="ABC transporter transmembrane region"/>
    <property type="match status" value="1"/>
</dbReference>
<dbReference type="AlphaFoldDB" id="A0A7C5DDC2"/>
<reference evidence="12" key="1">
    <citation type="journal article" date="2020" name="mSystems">
        <title>Genome- and Community-Level Interaction Insights into Carbon Utilization and Element Cycling Functions of Hydrothermarchaeota in Hydrothermal Sediment.</title>
        <authorList>
            <person name="Zhou Z."/>
            <person name="Liu Y."/>
            <person name="Xu W."/>
            <person name="Pan J."/>
            <person name="Luo Z.H."/>
            <person name="Li M."/>
        </authorList>
    </citation>
    <scope>NUCLEOTIDE SEQUENCE [LARGE SCALE GENOMIC DNA]</scope>
    <source>
        <strain evidence="12">HyVt-74</strain>
    </source>
</reference>
<dbReference type="PANTHER" id="PTHR24221:SF654">
    <property type="entry name" value="ATP-BINDING CASSETTE SUB-FAMILY B MEMBER 6"/>
    <property type="match status" value="1"/>
</dbReference>
<accession>A0A7C5DDC2</accession>
<keyword evidence="8 9" id="KW-0472">Membrane</keyword>
<keyword evidence="7 9" id="KW-1133">Transmembrane helix</keyword>
<keyword evidence="2" id="KW-0813">Transport</keyword>
<dbReference type="InterPro" id="IPR027417">
    <property type="entry name" value="P-loop_NTPase"/>
</dbReference>
<evidence type="ECO:0000256" key="8">
    <source>
        <dbReference type="ARBA" id="ARBA00023136"/>
    </source>
</evidence>
<comment type="caution">
    <text evidence="12">The sequence shown here is derived from an EMBL/GenBank/DDBJ whole genome shotgun (WGS) entry which is preliminary data.</text>
</comment>
<protein>
    <submittedName>
        <fullName evidence="12">ABC transporter ATP-binding protein</fullName>
    </submittedName>
</protein>
<dbReference type="EMBL" id="DRTB01000174">
    <property type="protein sequence ID" value="HHE04880.1"/>
    <property type="molecule type" value="Genomic_DNA"/>
</dbReference>
<organism evidence="12">
    <name type="scientific">candidate division WOR-3 bacterium</name>
    <dbReference type="NCBI Taxonomy" id="2052148"/>
    <lineage>
        <taxon>Bacteria</taxon>
        <taxon>Bacteria division WOR-3</taxon>
    </lineage>
</organism>
<evidence type="ECO:0000256" key="1">
    <source>
        <dbReference type="ARBA" id="ARBA00004651"/>
    </source>
</evidence>
<evidence type="ECO:0000256" key="4">
    <source>
        <dbReference type="ARBA" id="ARBA00022692"/>
    </source>
</evidence>
<dbReference type="GO" id="GO:0005524">
    <property type="term" value="F:ATP binding"/>
    <property type="evidence" value="ECO:0007669"/>
    <property type="project" value="UniProtKB-KW"/>
</dbReference>
<dbReference type="GO" id="GO:0005886">
    <property type="term" value="C:plasma membrane"/>
    <property type="evidence" value="ECO:0007669"/>
    <property type="project" value="UniProtKB-SubCell"/>
</dbReference>
<keyword evidence="4 9" id="KW-0812">Transmembrane</keyword>
<dbReference type="Proteomes" id="UP000886110">
    <property type="component" value="Unassembled WGS sequence"/>
</dbReference>
<proteinExistence type="predicted"/>
<dbReference type="InterPro" id="IPR003593">
    <property type="entry name" value="AAA+_ATPase"/>
</dbReference>
<dbReference type="PROSITE" id="PS50893">
    <property type="entry name" value="ABC_TRANSPORTER_2"/>
    <property type="match status" value="1"/>
</dbReference>
<comment type="subcellular location">
    <subcellularLocation>
        <location evidence="1">Cell membrane</location>
        <topology evidence="1">Multi-pass membrane protein</topology>
    </subcellularLocation>
</comment>
<feature type="non-terminal residue" evidence="12">
    <location>
        <position position="1"/>
    </location>
</feature>
<dbReference type="InterPro" id="IPR039421">
    <property type="entry name" value="Type_1_exporter"/>
</dbReference>
<evidence type="ECO:0000256" key="2">
    <source>
        <dbReference type="ARBA" id="ARBA00022448"/>
    </source>
</evidence>
<sequence length="508" mass="57409">NIIGISLIGFVLLKSLTILGEHYSLAKIRNRVLFKLRMLIFEKLLSLPVSYFYEYKTGYLVSRVSRDIEGVKGLLAETLVQGIENIMTFIVGVGATFYIHHKLALCSYAILPFYILAIKGFNNTLRKESYNLREYYANVEKVLTELIANIDILKIFTAEKWGEQKYAREAKIAVRQDFKLSMLSILASLSGQIIANMVPIILLWYGSYEIVNGRLTIGGLIAFNSFVGYLFGPASALVNINFRIQKAKSAILRLQEILNERHEGEGGNANVKIKNGFIEFKNVWFAYKNDYVLKNVNFKVNPGEFTAIVGRTGHGKTTITKLILRLYDIDRGEILIDDVNVKEIAIYSLRNQIGYVPQSSILFSGSIYENVKLGKKDAKPEEVIRALKMAGCDFVFRLKDGLYTEVGERGIGLSGGEIQRVCLARALIRDPKILILDEATSNLDERTEREILLNLLELKGKKTIIFITHRIGNVKLADRVLHIKNGEIVFDGPSYIYLKDMDSLPLEK</sequence>
<evidence type="ECO:0000256" key="7">
    <source>
        <dbReference type="ARBA" id="ARBA00022989"/>
    </source>
</evidence>
<dbReference type="InterPro" id="IPR036640">
    <property type="entry name" value="ABC1_TM_sf"/>
</dbReference>
<name>A0A7C5DDC2_UNCW3</name>
<dbReference type="Pfam" id="PF00005">
    <property type="entry name" value="ABC_tran"/>
    <property type="match status" value="1"/>
</dbReference>
<feature type="transmembrane region" description="Helical" evidence="9">
    <location>
        <begin position="97"/>
        <end position="117"/>
    </location>
</feature>
<feature type="transmembrane region" description="Helical" evidence="9">
    <location>
        <begin position="217"/>
        <end position="238"/>
    </location>
</feature>
<dbReference type="InterPro" id="IPR003439">
    <property type="entry name" value="ABC_transporter-like_ATP-bd"/>
</dbReference>
<gene>
    <name evidence="12" type="ORF">ENL19_02320</name>
</gene>
<dbReference type="SUPFAM" id="SSF52540">
    <property type="entry name" value="P-loop containing nucleoside triphosphate hydrolases"/>
    <property type="match status" value="1"/>
</dbReference>
<dbReference type="CDD" id="cd07346">
    <property type="entry name" value="ABC_6TM_exporters"/>
    <property type="match status" value="1"/>
</dbReference>
<dbReference type="GO" id="GO:0140359">
    <property type="term" value="F:ABC-type transporter activity"/>
    <property type="evidence" value="ECO:0007669"/>
    <property type="project" value="InterPro"/>
</dbReference>
<dbReference type="PROSITE" id="PS50929">
    <property type="entry name" value="ABC_TM1F"/>
    <property type="match status" value="1"/>
</dbReference>
<dbReference type="GO" id="GO:0016887">
    <property type="term" value="F:ATP hydrolysis activity"/>
    <property type="evidence" value="ECO:0007669"/>
    <property type="project" value="InterPro"/>
</dbReference>
<evidence type="ECO:0000256" key="5">
    <source>
        <dbReference type="ARBA" id="ARBA00022741"/>
    </source>
</evidence>
<feature type="domain" description="ABC transmembrane type-1" evidence="11">
    <location>
        <begin position="1"/>
        <end position="246"/>
    </location>
</feature>
<keyword evidence="3" id="KW-1003">Cell membrane</keyword>
<evidence type="ECO:0000259" key="11">
    <source>
        <dbReference type="PROSITE" id="PS50929"/>
    </source>
</evidence>
<dbReference type="InterPro" id="IPR017871">
    <property type="entry name" value="ABC_transporter-like_CS"/>
</dbReference>
<dbReference type="Pfam" id="PF00664">
    <property type="entry name" value="ABC_membrane"/>
    <property type="match status" value="1"/>
</dbReference>
<feature type="transmembrane region" description="Helical" evidence="9">
    <location>
        <begin position="180"/>
        <end position="205"/>
    </location>
</feature>
<dbReference type="FunFam" id="3.40.50.300:FF:000221">
    <property type="entry name" value="Multidrug ABC transporter ATP-binding protein"/>
    <property type="match status" value="1"/>
</dbReference>
<dbReference type="Gene3D" id="3.40.50.300">
    <property type="entry name" value="P-loop containing nucleotide triphosphate hydrolases"/>
    <property type="match status" value="1"/>
</dbReference>
<dbReference type="InterPro" id="IPR011527">
    <property type="entry name" value="ABC1_TM_dom"/>
</dbReference>
<keyword evidence="5" id="KW-0547">Nucleotide-binding</keyword>
<evidence type="ECO:0000259" key="10">
    <source>
        <dbReference type="PROSITE" id="PS50893"/>
    </source>
</evidence>
<feature type="domain" description="ABC transporter" evidence="10">
    <location>
        <begin position="278"/>
        <end position="508"/>
    </location>
</feature>
<evidence type="ECO:0000256" key="9">
    <source>
        <dbReference type="SAM" id="Phobius"/>
    </source>
</evidence>
<dbReference type="PANTHER" id="PTHR24221">
    <property type="entry name" value="ATP-BINDING CASSETTE SUB-FAMILY B"/>
    <property type="match status" value="1"/>
</dbReference>
<dbReference type="PROSITE" id="PS00211">
    <property type="entry name" value="ABC_TRANSPORTER_1"/>
    <property type="match status" value="1"/>
</dbReference>
<evidence type="ECO:0000256" key="6">
    <source>
        <dbReference type="ARBA" id="ARBA00022840"/>
    </source>
</evidence>
<dbReference type="SMART" id="SM00382">
    <property type="entry name" value="AAA"/>
    <property type="match status" value="1"/>
</dbReference>
<evidence type="ECO:0000256" key="3">
    <source>
        <dbReference type="ARBA" id="ARBA00022475"/>
    </source>
</evidence>